<dbReference type="Pfam" id="PF01906">
    <property type="entry name" value="YbjQ_1"/>
    <property type="match status" value="1"/>
</dbReference>
<dbReference type="AlphaFoldDB" id="A0A4R2EV49"/>
<organism evidence="3 4">
    <name type="scientific">Acetobacteroides hydrogenigenes</name>
    <dbReference type="NCBI Taxonomy" id="979970"/>
    <lineage>
        <taxon>Bacteria</taxon>
        <taxon>Pseudomonadati</taxon>
        <taxon>Bacteroidota</taxon>
        <taxon>Bacteroidia</taxon>
        <taxon>Bacteroidales</taxon>
        <taxon>Rikenellaceae</taxon>
        <taxon>Acetobacteroides</taxon>
    </lineage>
</organism>
<reference evidence="3 4" key="1">
    <citation type="submission" date="2019-03" db="EMBL/GenBank/DDBJ databases">
        <title>Genomic Encyclopedia of Archaeal and Bacterial Type Strains, Phase II (KMG-II): from individual species to whole genera.</title>
        <authorList>
            <person name="Goeker M."/>
        </authorList>
    </citation>
    <scope>NUCLEOTIDE SEQUENCE [LARGE SCALE GENOMIC DNA]</scope>
    <source>
        <strain evidence="3 4">RL-C</strain>
    </source>
</reference>
<dbReference type="Gene3D" id="3.30.110.70">
    <property type="entry name" value="Hypothetical protein apc22750. Chain B"/>
    <property type="match status" value="1"/>
</dbReference>
<evidence type="ECO:0000256" key="1">
    <source>
        <dbReference type="ARBA" id="ARBA00010751"/>
    </source>
</evidence>
<accession>A0A4R2EV49</accession>
<dbReference type="EMBL" id="SLWB01000001">
    <property type="protein sequence ID" value="TCN72882.1"/>
    <property type="molecule type" value="Genomic_DNA"/>
</dbReference>
<dbReference type="InterPro" id="IPR002765">
    <property type="entry name" value="UPF0145_YbjQ-like"/>
</dbReference>
<evidence type="ECO:0000313" key="3">
    <source>
        <dbReference type="EMBL" id="TCN72882.1"/>
    </source>
</evidence>
<protein>
    <recommendedName>
        <fullName evidence="2">UPF0145 protein CLV25_101100</fullName>
    </recommendedName>
</protein>
<dbReference type="SUPFAM" id="SSF117782">
    <property type="entry name" value="YbjQ-like"/>
    <property type="match status" value="1"/>
</dbReference>
<sequence>MLLIMIVSTTPSIEGRQIVEYLGIVTGETVIGANIFRDFMAGIRDIVGGRSSSYEEVLKEAKDTALREAIDDAIRLGANAVVGIDIDYETIGQSMLMVSVSGTAVRLL</sequence>
<keyword evidence="4" id="KW-1185">Reference proteome</keyword>
<dbReference type="HAMAP" id="MF_00338">
    <property type="entry name" value="UPF0145"/>
    <property type="match status" value="1"/>
</dbReference>
<name>A0A4R2EV49_9BACT</name>
<dbReference type="Proteomes" id="UP000294830">
    <property type="component" value="Unassembled WGS sequence"/>
</dbReference>
<dbReference type="PANTHER" id="PTHR34068:SF1">
    <property type="entry name" value="UPF0145 PROTEIN YBJQ"/>
    <property type="match status" value="1"/>
</dbReference>
<dbReference type="InterPro" id="IPR035439">
    <property type="entry name" value="UPF0145_dom_sf"/>
</dbReference>
<gene>
    <name evidence="3" type="ORF">CLV25_101100</name>
</gene>
<proteinExistence type="inferred from homology"/>
<dbReference type="PANTHER" id="PTHR34068">
    <property type="entry name" value="UPF0145 PROTEIN YBJQ"/>
    <property type="match status" value="1"/>
</dbReference>
<evidence type="ECO:0000256" key="2">
    <source>
        <dbReference type="HAMAP-Rule" id="MF_00338"/>
    </source>
</evidence>
<comment type="caution">
    <text evidence="3">The sequence shown here is derived from an EMBL/GenBank/DDBJ whole genome shotgun (WGS) entry which is preliminary data.</text>
</comment>
<evidence type="ECO:0000313" key="4">
    <source>
        <dbReference type="Proteomes" id="UP000294830"/>
    </source>
</evidence>
<comment type="similarity">
    <text evidence="1 2">Belongs to the UPF0145 family.</text>
</comment>